<evidence type="ECO:0000259" key="6">
    <source>
        <dbReference type="Pfam" id="PF05826"/>
    </source>
</evidence>
<reference evidence="7" key="1">
    <citation type="submission" date="2025-08" db="UniProtKB">
        <authorList>
            <consortium name="RefSeq"/>
        </authorList>
    </citation>
    <scope>IDENTIFICATION</scope>
    <source>
        <tissue evidence="7">Whole insect</tissue>
    </source>
</reference>
<evidence type="ECO:0000313" key="7">
    <source>
        <dbReference type="RefSeq" id="XP_028152352.1"/>
    </source>
</evidence>
<gene>
    <name evidence="7" type="primary">LOC114345765</name>
</gene>
<protein>
    <recommendedName>
        <fullName evidence="2">phospholipase A2</fullName>
        <ecNumber evidence="2">3.1.1.4</ecNumber>
    </recommendedName>
    <alternativeName>
        <fullName evidence="5">Phosphatidylcholine 2-acylhydrolase</fullName>
    </alternativeName>
</protein>
<evidence type="ECO:0000256" key="1">
    <source>
        <dbReference type="ARBA" id="ARBA00001913"/>
    </source>
</evidence>
<dbReference type="EC" id="3.1.1.4" evidence="2"/>
<dbReference type="InterPro" id="IPR036444">
    <property type="entry name" value="PLipase_A2_dom_sf"/>
</dbReference>
<sequence length="88" mass="10309">MSYHSNLRLGGFMVHCDCDAKFYNCLEAAGTVSSKEVSSIYFQVLHTQCFKEDYPVLRCTKITAYGCEEYEFDKTKEKEYQWFDVIAF</sequence>
<evidence type="ECO:0000256" key="4">
    <source>
        <dbReference type="ARBA" id="ARBA00023098"/>
    </source>
</evidence>
<evidence type="ECO:0000256" key="2">
    <source>
        <dbReference type="ARBA" id="ARBA00013278"/>
    </source>
</evidence>
<feature type="domain" description="Phospholipase A2-like central" evidence="6">
    <location>
        <begin position="13"/>
        <end position="52"/>
    </location>
</feature>
<dbReference type="InParanoid" id="A0A6P7H1L2"/>
<dbReference type="SUPFAM" id="SSF48619">
    <property type="entry name" value="Phospholipase A2, PLA2"/>
    <property type="match status" value="1"/>
</dbReference>
<organism evidence="7">
    <name type="scientific">Diabrotica virgifera virgifera</name>
    <name type="common">western corn rootworm</name>
    <dbReference type="NCBI Taxonomy" id="50390"/>
    <lineage>
        <taxon>Eukaryota</taxon>
        <taxon>Metazoa</taxon>
        <taxon>Ecdysozoa</taxon>
        <taxon>Arthropoda</taxon>
        <taxon>Hexapoda</taxon>
        <taxon>Insecta</taxon>
        <taxon>Pterygota</taxon>
        <taxon>Neoptera</taxon>
        <taxon>Endopterygota</taxon>
        <taxon>Coleoptera</taxon>
        <taxon>Polyphaga</taxon>
        <taxon>Cucujiformia</taxon>
        <taxon>Chrysomeloidea</taxon>
        <taxon>Chrysomelidae</taxon>
        <taxon>Galerucinae</taxon>
        <taxon>Diabroticina</taxon>
        <taxon>Diabroticites</taxon>
        <taxon>Diabrotica</taxon>
    </lineage>
</organism>
<accession>A0A6P7H1L2</accession>
<dbReference type="PANTHER" id="PTHR12253">
    <property type="entry name" value="RH14732P"/>
    <property type="match status" value="1"/>
</dbReference>
<dbReference type="RefSeq" id="XP_028152352.1">
    <property type="nucleotide sequence ID" value="XM_028296551.1"/>
</dbReference>
<name>A0A6P7H1L2_DIAVI</name>
<dbReference type="InterPro" id="IPR016090">
    <property type="entry name" value="PLA2-like_dom"/>
</dbReference>
<comment type="cofactor">
    <cofactor evidence="1">
        <name>Ca(2+)</name>
        <dbReference type="ChEBI" id="CHEBI:29108"/>
    </cofactor>
</comment>
<evidence type="ECO:0000256" key="5">
    <source>
        <dbReference type="ARBA" id="ARBA00029903"/>
    </source>
</evidence>
<dbReference type="GO" id="GO:0006644">
    <property type="term" value="P:phospholipid metabolic process"/>
    <property type="evidence" value="ECO:0007669"/>
    <property type="project" value="InterPro"/>
</dbReference>
<proteinExistence type="predicted"/>
<keyword evidence="3" id="KW-0442">Lipid degradation</keyword>
<dbReference type="Pfam" id="PF05826">
    <property type="entry name" value="Phospholip_A2_2"/>
    <property type="match status" value="1"/>
</dbReference>
<dbReference type="Gene3D" id="1.20.90.10">
    <property type="entry name" value="Phospholipase A2 domain"/>
    <property type="match status" value="1"/>
</dbReference>
<dbReference type="GO" id="GO:0004623">
    <property type="term" value="F:phospholipase A2 activity"/>
    <property type="evidence" value="ECO:0007669"/>
    <property type="project" value="UniProtKB-EC"/>
</dbReference>
<evidence type="ECO:0000256" key="3">
    <source>
        <dbReference type="ARBA" id="ARBA00022963"/>
    </source>
</evidence>
<dbReference type="GO" id="GO:0016042">
    <property type="term" value="P:lipid catabolic process"/>
    <property type="evidence" value="ECO:0007669"/>
    <property type="project" value="UniProtKB-KW"/>
</dbReference>
<dbReference type="GO" id="GO:0050482">
    <property type="term" value="P:arachidonate secretion"/>
    <property type="evidence" value="ECO:0007669"/>
    <property type="project" value="InterPro"/>
</dbReference>
<keyword evidence="4" id="KW-0443">Lipid metabolism</keyword>
<dbReference type="AlphaFoldDB" id="A0A6P7H1L2"/>